<accession>A0A2U2MQ13</accession>
<evidence type="ECO:0000313" key="3">
    <source>
        <dbReference type="EMBL" id="PWG58939.1"/>
    </source>
</evidence>
<evidence type="ECO:0000256" key="1">
    <source>
        <dbReference type="SAM" id="Phobius"/>
    </source>
</evidence>
<evidence type="ECO:0000259" key="2">
    <source>
        <dbReference type="Pfam" id="PF03372"/>
    </source>
</evidence>
<dbReference type="GO" id="GO:0004519">
    <property type="term" value="F:endonuclease activity"/>
    <property type="evidence" value="ECO:0007669"/>
    <property type="project" value="UniProtKB-KW"/>
</dbReference>
<feature type="domain" description="Endonuclease/exonuclease/phosphatase" evidence="2">
    <location>
        <begin position="107"/>
        <end position="316"/>
    </location>
</feature>
<reference evidence="3 4" key="1">
    <citation type="journal article" date="2018" name="Int. J. Syst. Evol. Microbiol.">
        <title>Bifidobacterium catulorum sp. nov., a novel taxon from the faeces of the baby common marmoset (Callithrix jacchus).</title>
        <authorList>
            <person name="Modesto M."/>
            <person name="Michelini S."/>
            <person name="Oki K."/>
            <person name="Biavati B."/>
            <person name="Watanabe K."/>
            <person name="Mattarelli P."/>
        </authorList>
    </citation>
    <scope>NUCLEOTIDE SEQUENCE [LARGE SCALE GENOMIC DNA]</scope>
    <source>
        <strain evidence="3 4">MRM 8.19</strain>
    </source>
</reference>
<proteinExistence type="predicted"/>
<comment type="caution">
    <text evidence="3">The sequence shown here is derived from an EMBL/GenBank/DDBJ whole genome shotgun (WGS) entry which is preliminary data.</text>
</comment>
<keyword evidence="3" id="KW-0255">Endonuclease</keyword>
<dbReference type="Pfam" id="PF03372">
    <property type="entry name" value="Exo_endo_phos"/>
    <property type="match status" value="1"/>
</dbReference>
<dbReference type="Proteomes" id="UP000245753">
    <property type="component" value="Unassembled WGS sequence"/>
</dbReference>
<evidence type="ECO:0000313" key="4">
    <source>
        <dbReference type="Proteomes" id="UP000245753"/>
    </source>
</evidence>
<name>A0A2U2MQ13_9BIFI</name>
<feature type="transmembrane region" description="Helical" evidence="1">
    <location>
        <begin position="36"/>
        <end position="56"/>
    </location>
</feature>
<organism evidence="3 4">
    <name type="scientific">Bifidobacterium catulorum</name>
    <dbReference type="NCBI Taxonomy" id="1630173"/>
    <lineage>
        <taxon>Bacteria</taxon>
        <taxon>Bacillati</taxon>
        <taxon>Actinomycetota</taxon>
        <taxon>Actinomycetes</taxon>
        <taxon>Bifidobacteriales</taxon>
        <taxon>Bifidobacteriaceae</taxon>
        <taxon>Bifidobacterium</taxon>
    </lineage>
</organism>
<keyword evidence="3" id="KW-0378">Hydrolase</keyword>
<dbReference type="InterPro" id="IPR005135">
    <property type="entry name" value="Endo/exonuclease/phosphatase"/>
</dbReference>
<keyword evidence="1" id="KW-0472">Membrane</keyword>
<dbReference type="InterPro" id="IPR036691">
    <property type="entry name" value="Endo/exonu/phosph_ase_sf"/>
</dbReference>
<gene>
    <name evidence="3" type="ORF">DF200_10235</name>
</gene>
<keyword evidence="3" id="KW-0540">Nuclease</keyword>
<keyword evidence="1" id="KW-0812">Transmembrane</keyword>
<dbReference type="EMBL" id="QFFN01000056">
    <property type="protein sequence ID" value="PWG58939.1"/>
    <property type="molecule type" value="Genomic_DNA"/>
</dbReference>
<dbReference type="OrthoDB" id="2340043at2"/>
<sequence length="327" mass="35105">MVCGVVSGVLGIITMVGVAARLLPSGMSTLPYAANVVAATPWFAVAAVPALLFAVLGRRRVMTALMVVCLVLLTYWQAPFYAGMLPRGSSSQTAGGADGSSQTLRVMTCNVYKGRADAAQIVRLVRDRHVKVLAMQETTDEFVRRLDAAGIARYLPYAKTASADGVYGNGVWSAMPLRDTVRDEVQSSASQMPAGTVTLGDGKTLRFVSVHTTSPVNGYWRQWKRSLDELAAMRSHTGSTYVFMGDFNATYDHAPFRDFLGDRFTDAARSAGHGLTPTWPADRKGVPLMFGIDHIVMDRGVGADDVTTSRVAGSDHAALLATLHVDE</sequence>
<dbReference type="Gene3D" id="3.60.10.10">
    <property type="entry name" value="Endonuclease/exonuclease/phosphatase"/>
    <property type="match status" value="1"/>
</dbReference>
<dbReference type="AlphaFoldDB" id="A0A2U2MQ13"/>
<protein>
    <submittedName>
        <fullName evidence="3">Endonuclease</fullName>
    </submittedName>
</protein>
<dbReference type="SUPFAM" id="SSF56219">
    <property type="entry name" value="DNase I-like"/>
    <property type="match status" value="1"/>
</dbReference>
<keyword evidence="4" id="KW-1185">Reference proteome</keyword>
<keyword evidence="1" id="KW-1133">Transmembrane helix</keyword>
<feature type="transmembrane region" description="Helical" evidence="1">
    <location>
        <begin position="63"/>
        <end position="82"/>
    </location>
</feature>